<reference evidence="5" key="2">
    <citation type="journal article" date="2013" name="PLoS Genet.">
        <title>Comparative genome structure, secondary metabolite, and effector coding capacity across Cochliobolus pathogens.</title>
        <authorList>
            <person name="Condon B.J."/>
            <person name="Leng Y."/>
            <person name="Wu D."/>
            <person name="Bushley K.E."/>
            <person name="Ohm R.A."/>
            <person name="Otillar R."/>
            <person name="Martin J."/>
            <person name="Schackwitz W."/>
            <person name="Grimwood J."/>
            <person name="MohdZainudin N."/>
            <person name="Xue C."/>
            <person name="Wang R."/>
            <person name="Manning V.A."/>
            <person name="Dhillon B."/>
            <person name="Tu Z.J."/>
            <person name="Steffenson B.J."/>
            <person name="Salamov A."/>
            <person name="Sun H."/>
            <person name="Lowry S."/>
            <person name="LaButti K."/>
            <person name="Han J."/>
            <person name="Copeland A."/>
            <person name="Lindquist E."/>
            <person name="Barry K."/>
            <person name="Schmutz J."/>
            <person name="Baker S.E."/>
            <person name="Ciuffetti L.M."/>
            <person name="Grigoriev I.V."/>
            <person name="Zhong S."/>
            <person name="Turgeon B.G."/>
        </authorList>
    </citation>
    <scope>NUCLEOTIDE SEQUENCE [LARGE SCALE GENOMIC DNA]</scope>
    <source>
        <strain evidence="5">C5 / ATCC 48332 / race O</strain>
    </source>
</reference>
<keyword evidence="1 3" id="KW-0472">Membrane</keyword>
<dbReference type="SUPFAM" id="SSF56300">
    <property type="entry name" value="Metallo-dependent phosphatases"/>
    <property type="match status" value="1"/>
</dbReference>
<dbReference type="EMBL" id="KB445572">
    <property type="protein sequence ID" value="EMD94463.1"/>
    <property type="molecule type" value="Genomic_DNA"/>
</dbReference>
<dbReference type="OrthoDB" id="5977743at2759"/>
<feature type="transmembrane region" description="Helical" evidence="3">
    <location>
        <begin position="57"/>
        <end position="75"/>
    </location>
</feature>
<gene>
    <name evidence="4" type="ORF">COCHEDRAFT_1131086</name>
</gene>
<protein>
    <submittedName>
        <fullName evidence="4">Uncharacterized protein</fullName>
    </submittedName>
</protein>
<reference evidence="4 5" key="1">
    <citation type="journal article" date="2012" name="PLoS Pathog.">
        <title>Diverse lifestyles and strategies of plant pathogenesis encoded in the genomes of eighteen Dothideomycetes fungi.</title>
        <authorList>
            <person name="Ohm R.A."/>
            <person name="Feau N."/>
            <person name="Henrissat B."/>
            <person name="Schoch C.L."/>
            <person name="Horwitz B.A."/>
            <person name="Barry K.W."/>
            <person name="Condon B.J."/>
            <person name="Copeland A.C."/>
            <person name="Dhillon B."/>
            <person name="Glaser F."/>
            <person name="Hesse C.N."/>
            <person name="Kosti I."/>
            <person name="LaButti K."/>
            <person name="Lindquist E.A."/>
            <person name="Lucas S."/>
            <person name="Salamov A.A."/>
            <person name="Bradshaw R.E."/>
            <person name="Ciuffetti L."/>
            <person name="Hamelin R.C."/>
            <person name="Kema G.H.J."/>
            <person name="Lawrence C."/>
            <person name="Scott J.A."/>
            <person name="Spatafora J.W."/>
            <person name="Turgeon B.G."/>
            <person name="de Wit P.J.G.M."/>
            <person name="Zhong S."/>
            <person name="Goodwin S.B."/>
            <person name="Grigoriev I.V."/>
        </authorList>
    </citation>
    <scope>NUCLEOTIDE SEQUENCE [LARGE SCALE GENOMIC DNA]</scope>
    <source>
        <strain evidence="5">C5 / ATCC 48332 / race O</strain>
    </source>
</reference>
<keyword evidence="3" id="KW-0812">Transmembrane</keyword>
<dbReference type="HOGENOM" id="CLU_011607_2_2_1"/>
<evidence type="ECO:0000313" key="4">
    <source>
        <dbReference type="EMBL" id="EMD94463.1"/>
    </source>
</evidence>
<evidence type="ECO:0000256" key="1">
    <source>
        <dbReference type="ARBA" id="ARBA00023136"/>
    </source>
</evidence>
<keyword evidence="3" id="KW-1133">Transmembrane helix</keyword>
<evidence type="ECO:0000313" key="5">
    <source>
        <dbReference type="Proteomes" id="UP000016936"/>
    </source>
</evidence>
<evidence type="ECO:0000256" key="3">
    <source>
        <dbReference type="SAM" id="Phobius"/>
    </source>
</evidence>
<dbReference type="AlphaFoldDB" id="M2V355"/>
<feature type="compositionally biased region" description="Low complexity" evidence="2">
    <location>
        <begin position="560"/>
        <end position="579"/>
    </location>
</feature>
<dbReference type="GO" id="GO:0006506">
    <property type="term" value="P:GPI anchor biosynthetic process"/>
    <property type="evidence" value="ECO:0007669"/>
    <property type="project" value="InterPro"/>
</dbReference>
<dbReference type="PANTHER" id="PTHR13315">
    <property type="entry name" value="METALLO PHOSPHOESTERASE RELATED"/>
    <property type="match status" value="1"/>
</dbReference>
<dbReference type="InterPro" id="IPR029052">
    <property type="entry name" value="Metallo-depent_PP-like"/>
</dbReference>
<dbReference type="InterPro" id="IPR033308">
    <property type="entry name" value="PGAP5/Cdc1/Ted1"/>
</dbReference>
<name>M2V355_COCH5</name>
<dbReference type="OMA" id="TIQNHLC"/>
<feature type="compositionally biased region" description="Low complexity" evidence="2">
    <location>
        <begin position="535"/>
        <end position="546"/>
    </location>
</feature>
<dbReference type="eggNOG" id="KOG3662">
    <property type="taxonomic scope" value="Eukaryota"/>
</dbReference>
<dbReference type="GO" id="GO:0005783">
    <property type="term" value="C:endoplasmic reticulum"/>
    <property type="evidence" value="ECO:0007669"/>
    <property type="project" value="TreeGrafter"/>
</dbReference>
<accession>M2V355</accession>
<proteinExistence type="predicted"/>
<organism evidence="4 5">
    <name type="scientific">Cochliobolus heterostrophus (strain C5 / ATCC 48332 / race O)</name>
    <name type="common">Southern corn leaf blight fungus</name>
    <name type="synonym">Bipolaris maydis</name>
    <dbReference type="NCBI Taxonomy" id="701091"/>
    <lineage>
        <taxon>Eukaryota</taxon>
        <taxon>Fungi</taxon>
        <taxon>Dikarya</taxon>
        <taxon>Ascomycota</taxon>
        <taxon>Pezizomycotina</taxon>
        <taxon>Dothideomycetes</taxon>
        <taxon>Pleosporomycetidae</taxon>
        <taxon>Pleosporales</taxon>
        <taxon>Pleosporineae</taxon>
        <taxon>Pleosporaceae</taxon>
        <taxon>Bipolaris</taxon>
    </lineage>
</organism>
<dbReference type="Proteomes" id="UP000016936">
    <property type="component" value="Unassembled WGS sequence"/>
</dbReference>
<sequence length="672" mass="75519">MTTYDEYGVPVGAYSEPESLTYQAWRLARAFYLYRIRPAVQERRNALRNSTWSPRQLFSLVNALVVVWWFVLYWGERGVFNSAIESCNWNKWEDWEAGANPHRLIFVADPQLIDPHTYPGRPWPLNPLAYKYTDLYLRRTYSRFQTILYPDTIFFLGDLFDGGREWSTRTTTSPEQQYHRYGNDFWQKEYMRFSDLFFKHWGDGGMEPRPGQPGRKLITSLPGNHDLGFARGVQIGVRNRFNAYFGDGNRIDVIANHTFVSIDSVSLSALGQESPEQVENIWRPTKDFLEDAKKRKRRLVQRELRAQQGLRPYPGMPHYDIKAEDLSKSQLPHANDDVTEFPTILLSHVPLFRPPGTPCGPLREHWPPTPPPPGQPPLEHDDRNAISVRGGYQYQNVLNREITADIAEKVGDIRYAFSGDDHDYCEVLHKAYTSAGGGIREITVKSISWAMGVRLPGIVLLSLWNPVDSHGNPKTGDASKTVQSKLCILPDQIGTFLKYGLLFGLTVALLTLRAALLATGILPTTPEAPEAPLLPTINTPPSSISSAEHEKSTAQRMAPSSSSSEYETHSSHSSTSSDRSTSHKPGVRTTRAHTRSNIAAENEELRANKPRIYASYQNSSPGSLGTAKSARLVARSGRRKGGLEIFCDELGSGLGTVVLCGGLWYVLLVWKG</sequence>
<evidence type="ECO:0000256" key="2">
    <source>
        <dbReference type="SAM" id="MobiDB-lite"/>
    </source>
</evidence>
<keyword evidence="5" id="KW-1185">Reference proteome</keyword>
<dbReference type="GO" id="GO:0016020">
    <property type="term" value="C:membrane"/>
    <property type="evidence" value="ECO:0007669"/>
    <property type="project" value="GOC"/>
</dbReference>
<dbReference type="PANTHER" id="PTHR13315:SF4">
    <property type="entry name" value="METALLOPHOSPHOESTERASE, ISOFORM E"/>
    <property type="match status" value="1"/>
</dbReference>
<feature type="region of interest" description="Disordered" evidence="2">
    <location>
        <begin position="527"/>
        <end position="604"/>
    </location>
</feature>